<keyword evidence="3" id="KW-1003">Cell membrane</keyword>
<dbReference type="GO" id="GO:0006605">
    <property type="term" value="P:protein targeting"/>
    <property type="evidence" value="ECO:0007669"/>
    <property type="project" value="InterPro"/>
</dbReference>
<evidence type="ECO:0000256" key="5">
    <source>
        <dbReference type="ARBA" id="ARBA00022989"/>
    </source>
</evidence>
<dbReference type="Proteomes" id="UP000221860">
    <property type="component" value="Unassembled WGS sequence"/>
</dbReference>
<evidence type="ECO:0000256" key="6">
    <source>
        <dbReference type="ARBA" id="ARBA00023136"/>
    </source>
</evidence>
<evidence type="ECO:0000256" key="4">
    <source>
        <dbReference type="ARBA" id="ARBA00022692"/>
    </source>
</evidence>
<name>A0A2G1MCU1_9RHOB</name>
<evidence type="ECO:0000256" key="2">
    <source>
        <dbReference type="ARBA" id="ARBA00009772"/>
    </source>
</evidence>
<keyword evidence="4 7" id="KW-0812">Transmembrane</keyword>
<evidence type="ECO:0000256" key="7">
    <source>
        <dbReference type="SAM" id="Phobius"/>
    </source>
</evidence>
<keyword evidence="5 7" id="KW-1133">Transmembrane helix</keyword>
<dbReference type="GO" id="GO:0005886">
    <property type="term" value="C:plasma membrane"/>
    <property type="evidence" value="ECO:0007669"/>
    <property type="project" value="UniProtKB-SubCell"/>
</dbReference>
<evidence type="ECO:0000256" key="1">
    <source>
        <dbReference type="ARBA" id="ARBA00004651"/>
    </source>
</evidence>
<evidence type="ECO:0000313" key="8">
    <source>
        <dbReference type="EMBL" id="PHP26556.1"/>
    </source>
</evidence>
<feature type="transmembrane region" description="Helical" evidence="7">
    <location>
        <begin position="126"/>
        <end position="149"/>
    </location>
</feature>
<dbReference type="RefSeq" id="WP_099278311.1">
    <property type="nucleotide sequence ID" value="NZ_KZ304973.1"/>
</dbReference>
<gene>
    <name evidence="8" type="ORF">CJ301_15670</name>
</gene>
<dbReference type="InterPro" id="IPR002010">
    <property type="entry name" value="T3SS_IM_R"/>
</dbReference>
<comment type="similarity">
    <text evidence="2">Belongs to the FliR/MopE/SpaR family.</text>
</comment>
<dbReference type="OrthoDB" id="9779817at2"/>
<feature type="transmembrane region" description="Helical" evidence="7">
    <location>
        <begin position="43"/>
        <end position="61"/>
    </location>
</feature>
<dbReference type="AlphaFoldDB" id="A0A2G1MCU1"/>
<dbReference type="PRINTS" id="PR00953">
    <property type="entry name" value="TYPE3IMRPROT"/>
</dbReference>
<comment type="caution">
    <text evidence="8">The sequence shown here is derived from an EMBL/GenBank/DDBJ whole genome shotgun (WGS) entry which is preliminary data.</text>
</comment>
<organism evidence="8 9">
    <name type="scientific">Limimaricola cinnabarinus</name>
    <dbReference type="NCBI Taxonomy" id="1125964"/>
    <lineage>
        <taxon>Bacteria</taxon>
        <taxon>Pseudomonadati</taxon>
        <taxon>Pseudomonadota</taxon>
        <taxon>Alphaproteobacteria</taxon>
        <taxon>Rhodobacterales</taxon>
        <taxon>Paracoccaceae</taxon>
        <taxon>Limimaricola</taxon>
    </lineage>
</organism>
<evidence type="ECO:0000256" key="3">
    <source>
        <dbReference type="ARBA" id="ARBA00022475"/>
    </source>
</evidence>
<dbReference type="PANTHER" id="PTHR30065">
    <property type="entry name" value="FLAGELLAR BIOSYNTHETIC PROTEIN FLIR"/>
    <property type="match status" value="1"/>
</dbReference>
<keyword evidence="8" id="KW-0282">Flagellum</keyword>
<keyword evidence="8" id="KW-0966">Cell projection</keyword>
<sequence length="254" mass="26161">MDLGAFLVSQALLAGLVFARLGAALMFLPGFGEQTIPARHRLLFGLALSAALAPLVPVAPAQGLAESAPVVLLSMFAVEVTIGIWIGTTARILFSALQFAGYQIGMVAGLSNAFAPGTGSFEGSTLIAGALLMAGVALVFATELHHLMIRALLDSYALFPPGRLMLGDLAQQSVRAVAQSFYLGVSLAAPFYVLSLVLNLGMGLANRAMPSLPVFFVAAPILIATGLLGLVAAGPAMLSGTMQALGDWLIGFSF</sequence>
<evidence type="ECO:0000313" key="9">
    <source>
        <dbReference type="Proteomes" id="UP000221860"/>
    </source>
</evidence>
<reference evidence="8 9" key="1">
    <citation type="submission" date="2017-08" db="EMBL/GenBank/DDBJ databases">
        <title>Draft Genome Sequence of Loktanella cinnabarina Strain XM1, Isolated from Coastal Surface Water.</title>
        <authorList>
            <person name="Ma R."/>
            <person name="Wang J."/>
            <person name="Wang Q."/>
            <person name="Ma Z."/>
            <person name="Li J."/>
            <person name="Chen L."/>
        </authorList>
    </citation>
    <scope>NUCLEOTIDE SEQUENCE [LARGE SCALE GENOMIC DNA]</scope>
    <source>
        <strain evidence="8 9">XM1</strain>
    </source>
</reference>
<keyword evidence="6 7" id="KW-0472">Membrane</keyword>
<feature type="transmembrane region" description="Helical" evidence="7">
    <location>
        <begin position="181"/>
        <end position="202"/>
    </location>
</feature>
<dbReference type="Pfam" id="PF01311">
    <property type="entry name" value="Bac_export_1"/>
    <property type="match status" value="1"/>
</dbReference>
<proteinExistence type="inferred from homology"/>
<feature type="transmembrane region" description="Helical" evidence="7">
    <location>
        <begin position="68"/>
        <end position="86"/>
    </location>
</feature>
<comment type="subcellular location">
    <subcellularLocation>
        <location evidence="1">Cell membrane</location>
        <topology evidence="1">Multi-pass membrane protein</topology>
    </subcellularLocation>
</comment>
<keyword evidence="9" id="KW-1185">Reference proteome</keyword>
<protein>
    <submittedName>
        <fullName evidence="8">Flagellar biosynthetic protein FliR</fullName>
    </submittedName>
</protein>
<accession>A0A2G1MCU1</accession>
<dbReference type="PANTHER" id="PTHR30065:SF8">
    <property type="entry name" value="FLAGELLAR BIOSYNTHETIC PROTEIN FLIR"/>
    <property type="match status" value="1"/>
</dbReference>
<feature type="transmembrane region" description="Helical" evidence="7">
    <location>
        <begin position="92"/>
        <end position="114"/>
    </location>
</feature>
<feature type="transmembrane region" description="Helical" evidence="7">
    <location>
        <begin position="214"/>
        <end position="238"/>
    </location>
</feature>
<dbReference type="EMBL" id="NQWH01000033">
    <property type="protein sequence ID" value="PHP26556.1"/>
    <property type="molecule type" value="Genomic_DNA"/>
</dbReference>
<keyword evidence="8" id="KW-0969">Cilium</keyword>